<dbReference type="EMBL" id="BKAG01000041">
    <property type="protein sequence ID" value="GEP45081.1"/>
    <property type="molecule type" value="Genomic_DNA"/>
</dbReference>
<dbReference type="Pfam" id="PF01339">
    <property type="entry name" value="CheB_methylest"/>
    <property type="match status" value="1"/>
</dbReference>
<dbReference type="RefSeq" id="WP_146853638.1">
    <property type="nucleotide sequence ID" value="NZ_BKAG01000041.1"/>
</dbReference>
<dbReference type="FunFam" id="3.30.565.10:FF:000006">
    <property type="entry name" value="Sensor histidine kinase WalK"/>
    <property type="match status" value="1"/>
</dbReference>
<feature type="active site" evidence="8">
    <location>
        <position position="156"/>
    </location>
</feature>
<dbReference type="SUPFAM" id="SSF52738">
    <property type="entry name" value="Methylesterase CheB, C-terminal domain"/>
    <property type="match status" value="1"/>
</dbReference>
<evidence type="ECO:0000256" key="8">
    <source>
        <dbReference type="PROSITE-ProRule" id="PRU00050"/>
    </source>
</evidence>
<dbReference type="InterPro" id="IPR003661">
    <property type="entry name" value="HisK_dim/P_dom"/>
</dbReference>
<organism evidence="18 19">
    <name type="scientific">Brevifollis gellanilyticus</name>
    <dbReference type="NCBI Taxonomy" id="748831"/>
    <lineage>
        <taxon>Bacteria</taxon>
        <taxon>Pseudomonadati</taxon>
        <taxon>Verrucomicrobiota</taxon>
        <taxon>Verrucomicrobiia</taxon>
        <taxon>Verrucomicrobiales</taxon>
        <taxon>Verrucomicrobiaceae</taxon>
    </lineage>
</organism>
<dbReference type="GO" id="GO:0000156">
    <property type="term" value="F:phosphorelay response regulator activity"/>
    <property type="evidence" value="ECO:0007669"/>
    <property type="project" value="InterPro"/>
</dbReference>
<dbReference type="InterPro" id="IPR000780">
    <property type="entry name" value="CheR_MeTrfase"/>
</dbReference>
<dbReference type="GO" id="GO:0000155">
    <property type="term" value="F:phosphorelay sensor kinase activity"/>
    <property type="evidence" value="ECO:0007669"/>
    <property type="project" value="InterPro"/>
</dbReference>
<evidence type="ECO:0000256" key="11">
    <source>
        <dbReference type="SAM" id="MobiDB-lite"/>
    </source>
</evidence>
<feature type="region of interest" description="Disordered" evidence="11">
    <location>
        <begin position="1"/>
        <end position="27"/>
    </location>
</feature>
<dbReference type="SMART" id="SM00448">
    <property type="entry name" value="REC"/>
    <property type="match status" value="1"/>
</dbReference>
<dbReference type="SUPFAM" id="SSF55874">
    <property type="entry name" value="ATPase domain of HSP90 chaperone/DNA topoisomerase II/histidine kinase"/>
    <property type="match status" value="1"/>
</dbReference>
<dbReference type="SUPFAM" id="SSF52172">
    <property type="entry name" value="CheY-like"/>
    <property type="match status" value="1"/>
</dbReference>
<dbReference type="SMART" id="SM00138">
    <property type="entry name" value="MeTrc"/>
    <property type="match status" value="1"/>
</dbReference>
<keyword evidence="4" id="KW-0489">Methyltransferase</keyword>
<dbReference type="Gene3D" id="3.30.565.10">
    <property type="entry name" value="Histidine kinase-like ATPase, C-terminal domain"/>
    <property type="match status" value="1"/>
</dbReference>
<dbReference type="InterPro" id="IPR005467">
    <property type="entry name" value="His_kinase_dom"/>
</dbReference>
<name>A0A512MFF8_9BACT</name>
<evidence type="ECO:0000259" key="13">
    <source>
        <dbReference type="PROSITE" id="PS50110"/>
    </source>
</evidence>
<dbReference type="PROSITE" id="PS50112">
    <property type="entry name" value="PAS"/>
    <property type="match status" value="2"/>
</dbReference>
<accession>A0A512MFF8</accession>
<dbReference type="InterPro" id="IPR050903">
    <property type="entry name" value="Bact_Chemotaxis_MeTrfase"/>
</dbReference>
<feature type="domain" description="PAC" evidence="15">
    <location>
        <begin position="960"/>
        <end position="1012"/>
    </location>
</feature>
<protein>
    <recommendedName>
        <fullName evidence="20">Protein-glutamate O-methyltransferase</fullName>
    </recommendedName>
</protein>
<evidence type="ECO:0000259" key="15">
    <source>
        <dbReference type="PROSITE" id="PS50113"/>
    </source>
</evidence>
<keyword evidence="7" id="KW-0418">Kinase</keyword>
<keyword evidence="8" id="KW-0145">Chemotaxis</keyword>
<dbReference type="PROSITE" id="PS50122">
    <property type="entry name" value="CHEB"/>
    <property type="match status" value="1"/>
</dbReference>
<dbReference type="Gene3D" id="3.40.50.180">
    <property type="entry name" value="Methylesterase CheB, C-terminal domain"/>
    <property type="match status" value="1"/>
</dbReference>
<dbReference type="Pfam" id="PF13426">
    <property type="entry name" value="PAS_9"/>
    <property type="match status" value="1"/>
</dbReference>
<evidence type="ECO:0000256" key="4">
    <source>
        <dbReference type="ARBA" id="ARBA00022603"/>
    </source>
</evidence>
<sequence>MAEDNAPHPNAEAVPDDAAQQEPQQQRAAFPVVGIGASAGGLAALQVLFKSLPVDTGMAYVVVIHLAPDHESNLADILARETTMPVSVAIHDAPVEPNHVYVIPPARDMVISRGRLQLIQQLRSAGLHAIDYFFRSLAEDVGHLAVGVVLSGGLSDGTVGLEEIKAASGVTFAQDESAEHESMPKSAIDAGCVDYVLPPEGIAQELVRFARHPYLVPDEDVTIEGEPGHARVTEIIRRATGVDFTHYKASTLQRRIKRRMMLNRHATAADYEEFLRRTPEEVEELYQDILIGVTTFFRNPDAFEALARDVFPKLISECPKGEKVRFWVVGCSSGEEAYSLAMSFTECVEALGSDVQFQLFATDVNQRCVEKARAAWYPRTISHDVSPERLKQFFVEEGGGYRIHKALREHCVFSRHNALADPPFLRMDFLSCRNMLIYLEPILQQKIVPLFHYALKQGGWLWLGSSESAGSVRDLFDATDVRHKIYTRRAGGRTPSTRLQPAFSSLTLHEPMHARQPVQTALPRDAERLLLAKYAPPGVVVSGALEIVQFQGDTGPYLAPAAGAASLHLIKMLREGLPTAVRDAVQKVDQTGSTVRVENLRVRSNGGFRRLAVEVIPLKPGAAGKGAGYIVLFDEVGGKESTQTGAHPWWKRFWHGINSSSAKAAPTEWQSEEIAHLTEELATARETMQATIEQHEAATEELQSANEEAQSANEEMQSIYEELENSKAEIEARNKELTALTDELASRNAELNRVNEELSKSENLYRAIGESINYGVWICEPNGKNIYASESFLKLVGMTQEQCSNMGWGDVLHPDDTEATIAAWLECVRTGQPWDREHRFRGADGRWHHVLARGVPVRDDKGQIVKWAGINLDIRGLKEAEAATRLSEQRFRNAVSILSSHVWTNNAEGRMEGEQPAWGAFTGQTLEEYQNFGWGKAVHPDDVQPTIHAWEKAVTEKSLFEFEHRVRRADGQWRLCSILAKPTLADDGTVVEWVGVHTDITEKREAEVALREREALFSKIVEQAPGGMHVLDENMRVLQMNSFSRPIFANAEPVIGRYFGEVMDICWGPEEGPRLTAIFQHTLDTGERYHSSNYSGIRQDLGVEQSFEWETQRITLPNGRHGVVCYFNDVTEQRTMEARLRASEQRAKQIVQSITDGFMTLDADWRITYLSPRGAEILEPLEKTADNVSGQGFWEEFPDTVGTEMEEKLRLAMAQQKPAFFETYYAPLKQWFDIRAYPSAVGLTIYFLNITERKQASDALRKSEAFNRSIIESSPDCVKVLDLQGHLLSLEAGHELFGVTDISPFIGQSWIDFWVRPDDHAAAKAAVEMAVAGGEGKFTGFFRTMHGHDKWWNVAVTPILNSEGRPVSLLAVSRDVTEGREMENALRASEARKDAILSSALDAIITMDHEGMLVEFNQAAERIFGYARADVLGRQLADLIIPERLRERHQQGLARFLATGEGPVLNKQIELPALRADGTEFPAELAIIAIPGTRPPMFTAFLRDITQRRQMENSLVARADQLAQADRSKDEFLAMLAHELRNPLAPLRNATELLKDNLLGEDDRTHAQSIIGRQIENMSRMLDDLLDVSRITEGKIEMRKKPVALGSIITAALSLVRASCATQKQELSVSLPKEPLYLEADATRLEQVFGNLLTNASKYSGEGSHITISAERVEDNETPEVLISVRDDGIGIDPELLPRIFDLFVQASRTLDRSHGGLGIGLTLVQRLVKLHGGRIEAHSQGQGQGAEFIVRLPLLREPPAEPQQSQVSRIETLRRILIVDDNTDSARTLALLQSRRGHETRTAFTGPDALIAVKDFKPEAVLLDIGLPGMDGFEVARQIRSLPDMQHTLLIAMSGYGSAEDRINAQAAGFDDYLVKPIDLAALRARLATGRE</sequence>
<dbReference type="InterPro" id="IPR013656">
    <property type="entry name" value="PAS_4"/>
</dbReference>
<dbReference type="GO" id="GO:0008983">
    <property type="term" value="F:protein-glutamate O-methyltransferase activity"/>
    <property type="evidence" value="ECO:0007669"/>
    <property type="project" value="UniProtKB-EC"/>
</dbReference>
<dbReference type="PRINTS" id="PR00996">
    <property type="entry name" value="CHERMTFRASE"/>
</dbReference>
<dbReference type="InterPro" id="IPR036890">
    <property type="entry name" value="HATPase_C_sf"/>
</dbReference>
<dbReference type="CDD" id="cd17580">
    <property type="entry name" value="REC_2_DhkD-like"/>
    <property type="match status" value="1"/>
</dbReference>
<feature type="domain" description="Histidine kinase" evidence="12">
    <location>
        <begin position="1535"/>
        <end position="1757"/>
    </location>
</feature>
<dbReference type="CDD" id="cd16434">
    <property type="entry name" value="CheB-CheR_fusion"/>
    <property type="match status" value="1"/>
</dbReference>
<dbReference type="InterPro" id="IPR000700">
    <property type="entry name" value="PAS-assoc_C"/>
</dbReference>
<evidence type="ECO:0000256" key="7">
    <source>
        <dbReference type="ARBA" id="ARBA00022777"/>
    </source>
</evidence>
<gene>
    <name evidence="18" type="ORF">BGE01nite_43720</name>
</gene>
<dbReference type="SMART" id="SM00091">
    <property type="entry name" value="PAS"/>
    <property type="match status" value="6"/>
</dbReference>
<dbReference type="SMART" id="SM00387">
    <property type="entry name" value="HATPase_c"/>
    <property type="match status" value="1"/>
</dbReference>
<dbReference type="Pfam" id="PF00072">
    <property type="entry name" value="Response_reg"/>
    <property type="match status" value="1"/>
</dbReference>
<comment type="caution">
    <text evidence="18">The sequence shown here is derived from an EMBL/GenBank/DDBJ whole genome shotgun (WGS) entry which is preliminary data.</text>
</comment>
<keyword evidence="8" id="KW-0378">Hydrolase</keyword>
<feature type="coiled-coil region" evidence="10">
    <location>
        <begin position="674"/>
        <end position="764"/>
    </location>
</feature>
<feature type="modified residue" description="4-aspartylphosphate" evidence="9">
    <location>
        <position position="1825"/>
    </location>
</feature>
<dbReference type="NCBIfam" id="TIGR00229">
    <property type="entry name" value="sensory_box"/>
    <property type="match status" value="5"/>
</dbReference>
<dbReference type="InterPro" id="IPR022642">
    <property type="entry name" value="CheR_C"/>
</dbReference>
<dbReference type="GO" id="GO:0008984">
    <property type="term" value="F:protein-glutamate methylesterase activity"/>
    <property type="evidence" value="ECO:0007669"/>
    <property type="project" value="InterPro"/>
</dbReference>
<dbReference type="Pfam" id="PF08448">
    <property type="entry name" value="PAS_4"/>
    <property type="match status" value="3"/>
</dbReference>
<keyword evidence="6" id="KW-0949">S-adenosyl-L-methionine</keyword>
<dbReference type="Pfam" id="PF08447">
    <property type="entry name" value="PAS_3"/>
    <property type="match status" value="2"/>
</dbReference>
<dbReference type="GO" id="GO:0032259">
    <property type="term" value="P:methylation"/>
    <property type="evidence" value="ECO:0007669"/>
    <property type="project" value="UniProtKB-KW"/>
</dbReference>
<dbReference type="SUPFAM" id="SSF53335">
    <property type="entry name" value="S-adenosyl-L-methionine-dependent methyltransferases"/>
    <property type="match status" value="1"/>
</dbReference>
<evidence type="ECO:0000313" key="18">
    <source>
        <dbReference type="EMBL" id="GEP45081.1"/>
    </source>
</evidence>
<dbReference type="InterPro" id="IPR035965">
    <property type="entry name" value="PAS-like_dom_sf"/>
</dbReference>
<dbReference type="InterPro" id="IPR001610">
    <property type="entry name" value="PAC"/>
</dbReference>
<keyword evidence="5" id="KW-0808">Transferase</keyword>
<evidence type="ECO:0000256" key="1">
    <source>
        <dbReference type="ARBA" id="ARBA00000085"/>
    </source>
</evidence>
<dbReference type="GO" id="GO:0005737">
    <property type="term" value="C:cytoplasm"/>
    <property type="evidence" value="ECO:0007669"/>
    <property type="project" value="InterPro"/>
</dbReference>
<dbReference type="SMART" id="SM00388">
    <property type="entry name" value="HisKA"/>
    <property type="match status" value="1"/>
</dbReference>
<dbReference type="SUPFAM" id="SSF47757">
    <property type="entry name" value="Chemotaxis receptor methyltransferase CheR, N-terminal domain"/>
    <property type="match status" value="1"/>
</dbReference>
<feature type="domain" description="PAC" evidence="15">
    <location>
        <begin position="834"/>
        <end position="886"/>
    </location>
</feature>
<dbReference type="OrthoDB" id="9816309at2"/>
<keyword evidence="19" id="KW-1185">Reference proteome</keyword>
<dbReference type="Gene3D" id="1.10.155.10">
    <property type="entry name" value="Chemotaxis receptor methyltransferase CheR, N-terminal domain"/>
    <property type="match status" value="1"/>
</dbReference>
<dbReference type="InterPro" id="IPR013655">
    <property type="entry name" value="PAS_fold_3"/>
</dbReference>
<dbReference type="InterPro" id="IPR029063">
    <property type="entry name" value="SAM-dependent_MTases_sf"/>
</dbReference>
<evidence type="ECO:0000259" key="14">
    <source>
        <dbReference type="PROSITE" id="PS50112"/>
    </source>
</evidence>
<evidence type="ECO:0000256" key="3">
    <source>
        <dbReference type="ARBA" id="ARBA00022553"/>
    </source>
</evidence>
<dbReference type="GO" id="GO:0006935">
    <property type="term" value="P:chemotaxis"/>
    <property type="evidence" value="ECO:0007669"/>
    <property type="project" value="UniProtKB-UniRule"/>
</dbReference>
<dbReference type="Gene3D" id="3.40.50.2300">
    <property type="match status" value="1"/>
</dbReference>
<feature type="active site" evidence="8">
    <location>
        <position position="38"/>
    </location>
</feature>
<dbReference type="InterPro" id="IPR003594">
    <property type="entry name" value="HATPase_dom"/>
</dbReference>
<reference evidence="18 19" key="1">
    <citation type="submission" date="2019-07" db="EMBL/GenBank/DDBJ databases">
        <title>Whole genome shotgun sequence of Brevifollis gellanilyticus NBRC 108608.</title>
        <authorList>
            <person name="Hosoyama A."/>
            <person name="Uohara A."/>
            <person name="Ohji S."/>
            <person name="Ichikawa N."/>
        </authorList>
    </citation>
    <scope>NUCLEOTIDE SEQUENCE [LARGE SCALE GENOMIC DNA]</scope>
    <source>
        <strain evidence="18 19">NBRC 108608</strain>
    </source>
</reference>
<dbReference type="SUPFAM" id="SSF47384">
    <property type="entry name" value="Homodimeric domain of signal transducing histidine kinase"/>
    <property type="match status" value="1"/>
</dbReference>
<dbReference type="InterPro" id="IPR036097">
    <property type="entry name" value="HisK_dim/P_sf"/>
</dbReference>
<feature type="domain" description="PAS" evidence="14">
    <location>
        <begin position="1389"/>
        <end position="1460"/>
    </location>
</feature>
<feature type="compositionally biased region" description="Low complexity" evidence="11">
    <location>
        <begin position="16"/>
        <end position="27"/>
    </location>
</feature>
<evidence type="ECO:0000259" key="16">
    <source>
        <dbReference type="PROSITE" id="PS50122"/>
    </source>
</evidence>
<dbReference type="Gene3D" id="1.10.287.130">
    <property type="match status" value="1"/>
</dbReference>
<evidence type="ECO:0000256" key="9">
    <source>
        <dbReference type="PROSITE-ProRule" id="PRU00169"/>
    </source>
</evidence>
<dbReference type="Pfam" id="PF03705">
    <property type="entry name" value="CheR_N"/>
    <property type="match status" value="1"/>
</dbReference>
<evidence type="ECO:0000256" key="10">
    <source>
        <dbReference type="SAM" id="Coils"/>
    </source>
</evidence>
<dbReference type="SMART" id="SM00086">
    <property type="entry name" value="PAC"/>
    <property type="match status" value="4"/>
</dbReference>
<keyword evidence="10" id="KW-0175">Coiled coil</keyword>
<feature type="domain" description="PAC" evidence="15">
    <location>
        <begin position="1467"/>
        <end position="1517"/>
    </location>
</feature>
<dbReference type="InterPro" id="IPR022641">
    <property type="entry name" value="CheR_N"/>
</dbReference>
<dbReference type="FunFam" id="3.30.450.20:FF:000099">
    <property type="entry name" value="Sensory box sensor histidine kinase"/>
    <property type="match status" value="2"/>
</dbReference>
<dbReference type="PANTHER" id="PTHR24422">
    <property type="entry name" value="CHEMOTAXIS PROTEIN METHYLTRANSFERASE"/>
    <property type="match status" value="1"/>
</dbReference>
<dbReference type="InterPro" id="IPR035909">
    <property type="entry name" value="CheB_C"/>
</dbReference>
<evidence type="ECO:0000313" key="19">
    <source>
        <dbReference type="Proteomes" id="UP000321577"/>
    </source>
</evidence>
<feature type="domain" description="Response regulatory" evidence="13">
    <location>
        <begin position="1776"/>
        <end position="1892"/>
    </location>
</feature>
<comment type="catalytic activity">
    <reaction evidence="1">
        <text>ATP + protein L-histidine = ADP + protein N-phospho-L-histidine.</text>
        <dbReference type="EC" id="2.7.13.3"/>
    </reaction>
</comment>
<feature type="domain" description="CheB-type methylesterase" evidence="16">
    <location>
        <begin position="26"/>
        <end position="207"/>
    </location>
</feature>
<feature type="domain" description="CheR-type methyltransferase" evidence="17">
    <location>
        <begin position="231"/>
        <end position="489"/>
    </location>
</feature>
<dbReference type="Gene3D" id="3.30.450.20">
    <property type="entry name" value="PAS domain"/>
    <property type="match status" value="6"/>
</dbReference>
<evidence type="ECO:0008006" key="20">
    <source>
        <dbReference type="Google" id="ProtNLM"/>
    </source>
</evidence>
<feature type="domain" description="PAS" evidence="14">
    <location>
        <begin position="761"/>
        <end position="832"/>
    </location>
</feature>
<feature type="active site" evidence="8">
    <location>
        <position position="65"/>
    </location>
</feature>
<dbReference type="InterPro" id="IPR000673">
    <property type="entry name" value="Sig_transdc_resp-reg_Me-estase"/>
</dbReference>
<dbReference type="PANTHER" id="PTHR24422:SF27">
    <property type="entry name" value="PROTEIN-GLUTAMATE O-METHYLTRANSFERASE"/>
    <property type="match status" value="1"/>
</dbReference>
<evidence type="ECO:0000259" key="17">
    <source>
        <dbReference type="PROSITE" id="PS50123"/>
    </source>
</evidence>
<dbReference type="InterPro" id="IPR000014">
    <property type="entry name" value="PAS"/>
</dbReference>
<dbReference type="PROSITE" id="PS50110">
    <property type="entry name" value="RESPONSE_REGULATORY"/>
    <property type="match status" value="1"/>
</dbReference>
<dbReference type="SUPFAM" id="SSF55785">
    <property type="entry name" value="PYP-like sensor domain (PAS domain)"/>
    <property type="match status" value="6"/>
</dbReference>
<dbReference type="Pfam" id="PF00512">
    <property type="entry name" value="HisKA"/>
    <property type="match status" value="1"/>
</dbReference>
<dbReference type="InterPro" id="IPR001789">
    <property type="entry name" value="Sig_transdc_resp-reg_receiver"/>
</dbReference>
<comment type="catalytic activity">
    <reaction evidence="2">
        <text>L-glutamyl-[protein] + S-adenosyl-L-methionine = [protein]-L-glutamate 5-O-methyl ester + S-adenosyl-L-homocysteine</text>
        <dbReference type="Rhea" id="RHEA:24452"/>
        <dbReference type="Rhea" id="RHEA-COMP:10208"/>
        <dbReference type="Rhea" id="RHEA-COMP:10311"/>
        <dbReference type="ChEBI" id="CHEBI:29973"/>
        <dbReference type="ChEBI" id="CHEBI:57856"/>
        <dbReference type="ChEBI" id="CHEBI:59789"/>
        <dbReference type="ChEBI" id="CHEBI:82795"/>
        <dbReference type="EC" id="2.1.1.80"/>
    </reaction>
</comment>
<proteinExistence type="predicted"/>
<dbReference type="Pfam" id="PF02518">
    <property type="entry name" value="HATPase_c"/>
    <property type="match status" value="1"/>
</dbReference>
<dbReference type="PROSITE" id="PS50123">
    <property type="entry name" value="CHER"/>
    <property type="match status" value="1"/>
</dbReference>
<dbReference type="Gene3D" id="3.40.50.150">
    <property type="entry name" value="Vaccinia Virus protein VP39"/>
    <property type="match status" value="1"/>
</dbReference>
<evidence type="ECO:0000256" key="5">
    <source>
        <dbReference type="ARBA" id="ARBA00022679"/>
    </source>
</evidence>
<keyword evidence="3 9" id="KW-0597">Phosphoprotein</keyword>
<feature type="domain" description="PAC" evidence="15">
    <location>
        <begin position="1332"/>
        <end position="1388"/>
    </location>
</feature>
<dbReference type="Pfam" id="PF01739">
    <property type="entry name" value="CheR"/>
    <property type="match status" value="1"/>
</dbReference>
<dbReference type="Proteomes" id="UP000321577">
    <property type="component" value="Unassembled WGS sequence"/>
</dbReference>
<dbReference type="PROSITE" id="PS50109">
    <property type="entry name" value="HIS_KIN"/>
    <property type="match status" value="1"/>
</dbReference>
<evidence type="ECO:0000256" key="2">
    <source>
        <dbReference type="ARBA" id="ARBA00001541"/>
    </source>
</evidence>
<dbReference type="CDD" id="cd00082">
    <property type="entry name" value="HisKA"/>
    <property type="match status" value="1"/>
</dbReference>
<evidence type="ECO:0000256" key="6">
    <source>
        <dbReference type="ARBA" id="ARBA00022691"/>
    </source>
</evidence>
<evidence type="ECO:0000259" key="12">
    <source>
        <dbReference type="PROSITE" id="PS50109"/>
    </source>
</evidence>
<dbReference type="InterPro" id="IPR011006">
    <property type="entry name" value="CheY-like_superfamily"/>
</dbReference>
<dbReference type="CDD" id="cd00130">
    <property type="entry name" value="PAS"/>
    <property type="match status" value="3"/>
</dbReference>
<dbReference type="InterPro" id="IPR036804">
    <property type="entry name" value="CheR_N_sf"/>
</dbReference>
<dbReference type="PROSITE" id="PS50113">
    <property type="entry name" value="PAC"/>
    <property type="match status" value="4"/>
</dbReference>